<name>A0A1E1KH41_9HELO</name>
<dbReference type="AlphaFoldDB" id="A0A1E1KH41"/>
<protein>
    <submittedName>
        <fullName evidence="2">Uncharacterized protein</fullName>
    </submittedName>
</protein>
<sequence>MKVSQYSESAHDTAASNNGANGRSYYRFVGYRLGHELV</sequence>
<evidence type="ECO:0000313" key="3">
    <source>
        <dbReference type="Proteomes" id="UP000178912"/>
    </source>
</evidence>
<feature type="compositionally biased region" description="Polar residues" evidence="1">
    <location>
        <begin position="1"/>
        <end position="21"/>
    </location>
</feature>
<accession>A0A1E1KH41</accession>
<feature type="region of interest" description="Disordered" evidence="1">
    <location>
        <begin position="1"/>
        <end position="22"/>
    </location>
</feature>
<organism evidence="2 3">
    <name type="scientific">Rhynchosporium agropyri</name>
    <dbReference type="NCBI Taxonomy" id="914238"/>
    <lineage>
        <taxon>Eukaryota</taxon>
        <taxon>Fungi</taxon>
        <taxon>Dikarya</taxon>
        <taxon>Ascomycota</taxon>
        <taxon>Pezizomycotina</taxon>
        <taxon>Leotiomycetes</taxon>
        <taxon>Helotiales</taxon>
        <taxon>Ploettnerulaceae</taxon>
        <taxon>Rhynchosporium</taxon>
    </lineage>
</organism>
<keyword evidence="3" id="KW-1185">Reference proteome</keyword>
<dbReference type="EMBL" id="FJUX01000031">
    <property type="protein sequence ID" value="CZS97290.1"/>
    <property type="molecule type" value="Genomic_DNA"/>
</dbReference>
<evidence type="ECO:0000256" key="1">
    <source>
        <dbReference type="SAM" id="MobiDB-lite"/>
    </source>
</evidence>
<reference evidence="3" key="1">
    <citation type="submission" date="2016-03" db="EMBL/GenBank/DDBJ databases">
        <authorList>
            <person name="Guldener U."/>
        </authorList>
    </citation>
    <scope>NUCLEOTIDE SEQUENCE [LARGE SCALE GENOMIC DNA]</scope>
    <source>
        <strain evidence="3">04CH-RAC-A.6.1</strain>
    </source>
</reference>
<evidence type="ECO:0000313" key="2">
    <source>
        <dbReference type="EMBL" id="CZS97290.1"/>
    </source>
</evidence>
<gene>
    <name evidence="2" type="ORF">RAG0_06438</name>
</gene>
<dbReference type="Proteomes" id="UP000178912">
    <property type="component" value="Unassembled WGS sequence"/>
</dbReference>
<proteinExistence type="predicted"/>